<dbReference type="GO" id="GO:0032993">
    <property type="term" value="C:protein-DNA complex"/>
    <property type="evidence" value="ECO:0007669"/>
    <property type="project" value="TreeGrafter"/>
</dbReference>
<keyword evidence="6" id="KW-0804">Transcription</keyword>
<dbReference type="RefSeq" id="WP_161839734.1">
    <property type="nucleotide sequence ID" value="NZ_CP048000.1"/>
</dbReference>
<organism evidence="12 13">
    <name type="scientific">Anaerocolumna sedimenticola</name>
    <dbReference type="NCBI Taxonomy" id="2696063"/>
    <lineage>
        <taxon>Bacteria</taxon>
        <taxon>Bacillati</taxon>
        <taxon>Bacillota</taxon>
        <taxon>Clostridia</taxon>
        <taxon>Lachnospirales</taxon>
        <taxon>Lachnospiraceae</taxon>
        <taxon>Anaerocolumna</taxon>
    </lineage>
</organism>
<feature type="domain" description="Response regulatory" evidence="10">
    <location>
        <begin position="4"/>
        <end position="117"/>
    </location>
</feature>
<dbReference type="Pfam" id="PF00486">
    <property type="entry name" value="Trans_reg_C"/>
    <property type="match status" value="1"/>
</dbReference>
<protein>
    <recommendedName>
        <fullName evidence="1">Stage 0 sporulation protein A homolog</fullName>
    </recommendedName>
</protein>
<dbReference type="GO" id="GO:0000156">
    <property type="term" value="F:phosphorelay response regulator activity"/>
    <property type="evidence" value="ECO:0007669"/>
    <property type="project" value="TreeGrafter"/>
</dbReference>
<evidence type="ECO:0000256" key="7">
    <source>
        <dbReference type="ARBA" id="ARBA00024867"/>
    </source>
</evidence>
<evidence type="ECO:0000256" key="5">
    <source>
        <dbReference type="ARBA" id="ARBA00023125"/>
    </source>
</evidence>
<evidence type="ECO:0000256" key="2">
    <source>
        <dbReference type="ARBA" id="ARBA00022553"/>
    </source>
</evidence>
<evidence type="ECO:0000259" key="10">
    <source>
        <dbReference type="PROSITE" id="PS50110"/>
    </source>
</evidence>
<feature type="domain" description="OmpR/PhoB-type" evidence="11">
    <location>
        <begin position="130"/>
        <end position="229"/>
    </location>
</feature>
<evidence type="ECO:0000256" key="8">
    <source>
        <dbReference type="PROSITE-ProRule" id="PRU00169"/>
    </source>
</evidence>
<proteinExistence type="predicted"/>
<reference evidence="12 13" key="1">
    <citation type="submission" date="2020-01" db="EMBL/GenBank/DDBJ databases">
        <title>Genome analysis of Anaerocolumna sp. CBA3638.</title>
        <authorList>
            <person name="Kim J."/>
            <person name="Roh S.W."/>
        </authorList>
    </citation>
    <scope>NUCLEOTIDE SEQUENCE [LARGE SCALE GENOMIC DNA]</scope>
    <source>
        <strain evidence="12 13">CBA3638</strain>
    </source>
</reference>
<dbReference type="InterPro" id="IPR011006">
    <property type="entry name" value="CheY-like_superfamily"/>
</dbReference>
<dbReference type="GO" id="GO:0006355">
    <property type="term" value="P:regulation of DNA-templated transcription"/>
    <property type="evidence" value="ECO:0007669"/>
    <property type="project" value="InterPro"/>
</dbReference>
<dbReference type="GO" id="GO:0000976">
    <property type="term" value="F:transcription cis-regulatory region binding"/>
    <property type="evidence" value="ECO:0007669"/>
    <property type="project" value="TreeGrafter"/>
</dbReference>
<dbReference type="SMART" id="SM00448">
    <property type="entry name" value="REC"/>
    <property type="match status" value="1"/>
</dbReference>
<evidence type="ECO:0000256" key="4">
    <source>
        <dbReference type="ARBA" id="ARBA00023015"/>
    </source>
</evidence>
<dbReference type="InterPro" id="IPR001789">
    <property type="entry name" value="Sig_transdc_resp-reg_receiver"/>
</dbReference>
<evidence type="ECO:0000256" key="1">
    <source>
        <dbReference type="ARBA" id="ARBA00018672"/>
    </source>
</evidence>
<feature type="modified residue" description="4-aspartylphosphate" evidence="8">
    <location>
        <position position="53"/>
    </location>
</feature>
<feature type="DNA-binding region" description="OmpR/PhoB-type" evidence="9">
    <location>
        <begin position="130"/>
        <end position="229"/>
    </location>
</feature>
<dbReference type="Gene3D" id="6.10.250.690">
    <property type="match status" value="1"/>
</dbReference>
<keyword evidence="5 9" id="KW-0238">DNA-binding</keyword>
<dbReference type="PANTHER" id="PTHR48111:SF10">
    <property type="entry name" value="STAGE 0 SPORULATION PROTEIN A HOMOLOG"/>
    <property type="match status" value="1"/>
</dbReference>
<name>A0A6P1TRP0_9FIRM</name>
<dbReference type="PANTHER" id="PTHR48111">
    <property type="entry name" value="REGULATOR OF RPOS"/>
    <property type="match status" value="1"/>
</dbReference>
<dbReference type="Gene3D" id="3.40.50.2300">
    <property type="match status" value="1"/>
</dbReference>
<dbReference type="FunFam" id="1.10.10.10:FF:000018">
    <property type="entry name" value="DNA-binding response regulator ResD"/>
    <property type="match status" value="1"/>
</dbReference>
<keyword evidence="2 8" id="KW-0597">Phosphoprotein</keyword>
<dbReference type="InterPro" id="IPR001867">
    <property type="entry name" value="OmpR/PhoB-type_DNA-bd"/>
</dbReference>
<evidence type="ECO:0000313" key="12">
    <source>
        <dbReference type="EMBL" id="QHQ62912.1"/>
    </source>
</evidence>
<dbReference type="FunFam" id="3.40.50.2300:FF:000001">
    <property type="entry name" value="DNA-binding response regulator PhoB"/>
    <property type="match status" value="1"/>
</dbReference>
<gene>
    <name evidence="12" type="ORF">Ana3638_20780</name>
</gene>
<evidence type="ECO:0000256" key="6">
    <source>
        <dbReference type="ARBA" id="ARBA00023163"/>
    </source>
</evidence>
<dbReference type="SUPFAM" id="SSF46894">
    <property type="entry name" value="C-terminal effector domain of the bipartite response regulators"/>
    <property type="match status" value="1"/>
</dbReference>
<dbReference type="InterPro" id="IPR036388">
    <property type="entry name" value="WH-like_DNA-bd_sf"/>
</dbReference>
<dbReference type="Gene3D" id="1.10.10.10">
    <property type="entry name" value="Winged helix-like DNA-binding domain superfamily/Winged helix DNA-binding domain"/>
    <property type="match status" value="1"/>
</dbReference>
<dbReference type="PROSITE" id="PS50110">
    <property type="entry name" value="RESPONSE_REGULATORY"/>
    <property type="match status" value="1"/>
</dbReference>
<dbReference type="GO" id="GO:0005829">
    <property type="term" value="C:cytosol"/>
    <property type="evidence" value="ECO:0007669"/>
    <property type="project" value="TreeGrafter"/>
</dbReference>
<dbReference type="InterPro" id="IPR039420">
    <property type="entry name" value="WalR-like"/>
</dbReference>
<dbReference type="SMART" id="SM00862">
    <property type="entry name" value="Trans_reg_C"/>
    <property type="match status" value="1"/>
</dbReference>
<sequence>MDYTILAADDEKEILEIFELFLSKEGFRILKAENGQKAIDIFNKEQIDLAILDIMMPGINGIQVLEYIRKKSTIPVIVLSAKKEDYDKIIGLKLGADDYISKPFNPLELVARVEANIRRTYHFNIEKKDDCILKNGALGININEGKVIINNKTIELTATEFKILKLLLSNCGRIFTKKQIFEAVREEEFFDSDNTVMVHISNLRNKIEEDAKHPVYLKTIKGLGYKMDKVTNV</sequence>
<dbReference type="InterPro" id="IPR016032">
    <property type="entry name" value="Sig_transdc_resp-reg_C-effctor"/>
</dbReference>
<dbReference type="PROSITE" id="PS51755">
    <property type="entry name" value="OMPR_PHOB"/>
    <property type="match status" value="1"/>
</dbReference>
<dbReference type="Proteomes" id="UP000464314">
    <property type="component" value="Chromosome"/>
</dbReference>
<dbReference type="AlphaFoldDB" id="A0A6P1TRP0"/>
<comment type="function">
    <text evidence="7">May play the central regulatory role in sporulation. It may be an element of the effector pathway responsible for the activation of sporulation genes in response to nutritional stress. Spo0A may act in concert with spo0H (a sigma factor) to control the expression of some genes that are critical to the sporulation process.</text>
</comment>
<dbReference type="EMBL" id="CP048000">
    <property type="protein sequence ID" value="QHQ62912.1"/>
    <property type="molecule type" value="Genomic_DNA"/>
</dbReference>
<dbReference type="KEGG" id="anr:Ana3638_20780"/>
<keyword evidence="13" id="KW-1185">Reference proteome</keyword>
<dbReference type="CDD" id="cd00383">
    <property type="entry name" value="trans_reg_C"/>
    <property type="match status" value="1"/>
</dbReference>
<dbReference type="Pfam" id="PF00072">
    <property type="entry name" value="Response_reg"/>
    <property type="match status" value="1"/>
</dbReference>
<evidence type="ECO:0000256" key="3">
    <source>
        <dbReference type="ARBA" id="ARBA00023012"/>
    </source>
</evidence>
<dbReference type="SUPFAM" id="SSF52172">
    <property type="entry name" value="CheY-like"/>
    <property type="match status" value="1"/>
</dbReference>
<evidence type="ECO:0000313" key="13">
    <source>
        <dbReference type="Proteomes" id="UP000464314"/>
    </source>
</evidence>
<evidence type="ECO:0000259" key="11">
    <source>
        <dbReference type="PROSITE" id="PS51755"/>
    </source>
</evidence>
<accession>A0A6P1TRP0</accession>
<keyword evidence="4" id="KW-0805">Transcription regulation</keyword>
<evidence type="ECO:0000256" key="9">
    <source>
        <dbReference type="PROSITE-ProRule" id="PRU01091"/>
    </source>
</evidence>
<keyword evidence="3" id="KW-0902">Two-component regulatory system</keyword>